<proteinExistence type="predicted"/>
<dbReference type="OrthoDB" id="10496925at2759"/>
<organism evidence="1 2">
    <name type="scientific">Salix viminalis</name>
    <name type="common">Common osier</name>
    <name type="synonym">Basket willow</name>
    <dbReference type="NCBI Taxonomy" id="40686"/>
    <lineage>
        <taxon>Eukaryota</taxon>
        <taxon>Viridiplantae</taxon>
        <taxon>Streptophyta</taxon>
        <taxon>Embryophyta</taxon>
        <taxon>Tracheophyta</taxon>
        <taxon>Spermatophyta</taxon>
        <taxon>Magnoliopsida</taxon>
        <taxon>eudicotyledons</taxon>
        <taxon>Gunneridae</taxon>
        <taxon>Pentapetalae</taxon>
        <taxon>rosids</taxon>
        <taxon>fabids</taxon>
        <taxon>Malpighiales</taxon>
        <taxon>Salicaceae</taxon>
        <taxon>Saliceae</taxon>
        <taxon>Salix</taxon>
    </lineage>
</organism>
<protein>
    <submittedName>
        <fullName evidence="1">Uncharacterized protein</fullName>
    </submittedName>
</protein>
<keyword evidence="2" id="KW-1185">Reference proteome</keyword>
<dbReference type="Proteomes" id="UP001151529">
    <property type="component" value="Chromosome 16"/>
</dbReference>
<name>A0A9Q0ZXC9_SALVM</name>
<dbReference type="AlphaFoldDB" id="A0A9Q0ZXC9"/>
<reference evidence="1" key="1">
    <citation type="submission" date="2022-11" db="EMBL/GenBank/DDBJ databases">
        <authorList>
            <person name="Hyden B.L."/>
            <person name="Feng K."/>
            <person name="Yates T."/>
            <person name="Jawdy S."/>
            <person name="Smart L.B."/>
            <person name="Muchero W."/>
        </authorList>
    </citation>
    <scope>NUCLEOTIDE SEQUENCE</scope>
    <source>
        <tissue evidence="1">Shoot tip</tissue>
    </source>
</reference>
<evidence type="ECO:0000313" key="2">
    <source>
        <dbReference type="Proteomes" id="UP001151529"/>
    </source>
</evidence>
<comment type="caution">
    <text evidence="1">The sequence shown here is derived from an EMBL/GenBank/DDBJ whole genome shotgun (WGS) entry which is preliminary data.</text>
</comment>
<gene>
    <name evidence="1" type="ORF">OIU85_000636</name>
</gene>
<reference evidence="1" key="2">
    <citation type="journal article" date="2023" name="Int. J. Mol. Sci.">
        <title>De Novo Assembly and Annotation of 11 Diverse Shrub Willow (Salix) Genomes Reveals Novel Gene Organization in Sex-Linked Regions.</title>
        <authorList>
            <person name="Hyden B."/>
            <person name="Feng K."/>
            <person name="Yates T.B."/>
            <person name="Jawdy S."/>
            <person name="Cereghino C."/>
            <person name="Smart L.B."/>
            <person name="Muchero W."/>
        </authorList>
    </citation>
    <scope>NUCLEOTIDE SEQUENCE [LARGE SCALE GENOMIC DNA]</scope>
    <source>
        <tissue evidence="1">Shoot tip</tissue>
    </source>
</reference>
<evidence type="ECO:0000313" key="1">
    <source>
        <dbReference type="EMBL" id="KAJ6750027.1"/>
    </source>
</evidence>
<accession>A0A9Q0ZXC9</accession>
<dbReference type="EMBL" id="JAPFFL010000001">
    <property type="protein sequence ID" value="KAJ6750027.1"/>
    <property type="molecule type" value="Genomic_DNA"/>
</dbReference>
<sequence length="133" mass="15026">MRYTTARAWRALQFQIKGFCVANYSSLFDMIYLVTKTSLSSSRTLSLRAIASKLQGDPSHNSGLVDPYTNPGAQEIFGHWCSFQHNLSVNIRILRLDCHYSNSLLVLQGALAMNSYLQINANTFLSQHTRTLH</sequence>